<dbReference type="Gene3D" id="3.30.70.330">
    <property type="match status" value="1"/>
</dbReference>
<keyword evidence="3 7" id="KW-0694">RNA-binding</keyword>
<dbReference type="InterPro" id="IPR035538">
    <property type="entry name" value="Cyclophilin_PPIL4"/>
</dbReference>
<dbReference type="InterPro" id="IPR029000">
    <property type="entry name" value="Cyclophilin-like_dom_sf"/>
</dbReference>
<feature type="domain" description="PPIase cyclophilin-type" evidence="10">
    <location>
        <begin position="6"/>
        <end position="144"/>
    </location>
</feature>
<dbReference type="InterPro" id="IPR000504">
    <property type="entry name" value="RRM_dom"/>
</dbReference>
<dbReference type="CDD" id="cd01921">
    <property type="entry name" value="cyclophilin_RRM"/>
    <property type="match status" value="1"/>
</dbReference>
<dbReference type="Pfam" id="PF00160">
    <property type="entry name" value="Pro_isomerase"/>
    <property type="match status" value="1"/>
</dbReference>
<evidence type="ECO:0000256" key="6">
    <source>
        <dbReference type="ARBA" id="ARBA00023242"/>
    </source>
</evidence>
<feature type="region of interest" description="Disordered" evidence="9">
    <location>
        <begin position="314"/>
        <end position="490"/>
    </location>
</feature>
<sequence length="490" mass="58675">MSVLIETSVGDITIDLLIQERPKCCYNFLKLCKMKFYNFCGFHRLEKDFIAQTGDPTGTGEGGHSVFYFINYENEKSKFFAREVVPKVNHTRLGTVSMVNNGDDMHGSQFFITLREDLDYLDGIHTVFGYVVEGLDTLNRMNELFFSDIIITHTVILEDPFDDPPDLIGKYPDNSPEPSEELISRMCIAHNIDEKPELDPKEQESKAAATILEMIGDLPSEDVKPPDNVLFVCKLNPVTNEEDLSMIFRRFGPIKECEVIRDYKTGDSLQYAFIEFENVKDCEQAYFKMDNVVIDDRRIHVDFSQSVAKFKWKRKSDLQNVHEPRAKRSDEFPRNRGRDEKERNRDRDRDGDRDRDRDRERDRDRDRYRERDRERERDRDRNRNRDRDTDRDRDRGREREREKRRERNDDEDRHSKDHYGEDRPTKYGPRDDRYGNDHHEKDRSGHRSNDKSRKMDYDEDRYQRKDRRDKDREKGERRDESRSRTKSHRH</sequence>
<evidence type="ECO:0000256" key="3">
    <source>
        <dbReference type="ARBA" id="ARBA00022884"/>
    </source>
</evidence>
<dbReference type="GO" id="GO:0003755">
    <property type="term" value="F:peptidyl-prolyl cis-trans isomerase activity"/>
    <property type="evidence" value="ECO:0007669"/>
    <property type="project" value="UniProtKB-UniRule"/>
</dbReference>
<evidence type="ECO:0000259" key="11">
    <source>
        <dbReference type="PROSITE" id="PS50102"/>
    </source>
</evidence>
<keyword evidence="13" id="KW-1185">Reference proteome</keyword>
<dbReference type="EMBL" id="CAEY01001892">
    <property type="status" value="NOT_ANNOTATED_CDS"/>
    <property type="molecule type" value="Genomic_DNA"/>
</dbReference>
<dbReference type="PROSITE" id="PS50072">
    <property type="entry name" value="CSA_PPIASE_2"/>
    <property type="match status" value="1"/>
</dbReference>
<dbReference type="EC" id="5.2.1.8" evidence="8"/>
<comment type="similarity">
    <text evidence="8">Belongs to the cyclophilin-type PPIase family. PPIL4 subfamily.</text>
</comment>
<dbReference type="PROSITE" id="PS50102">
    <property type="entry name" value="RRM"/>
    <property type="match status" value="1"/>
</dbReference>
<dbReference type="PANTHER" id="PTHR45843:SF1">
    <property type="entry name" value="PEPTIDYL-PROLYL CIS-TRANS ISOMERASE-LIKE 4"/>
    <property type="match status" value="1"/>
</dbReference>
<dbReference type="STRING" id="32264.T1K9L7"/>
<evidence type="ECO:0000313" key="13">
    <source>
        <dbReference type="Proteomes" id="UP000015104"/>
    </source>
</evidence>
<dbReference type="Pfam" id="PF00076">
    <property type="entry name" value="RRM_1"/>
    <property type="match status" value="1"/>
</dbReference>
<dbReference type="EnsemblMetazoa" id="tetur07g05390.1">
    <property type="protein sequence ID" value="tetur07g05390.1"/>
    <property type="gene ID" value="tetur07g05390"/>
</dbReference>
<dbReference type="GO" id="GO:0005634">
    <property type="term" value="C:nucleus"/>
    <property type="evidence" value="ECO:0007669"/>
    <property type="project" value="UniProtKB-SubCell"/>
</dbReference>
<comment type="catalytic activity">
    <reaction evidence="1 8">
        <text>[protein]-peptidylproline (omega=180) = [protein]-peptidylproline (omega=0)</text>
        <dbReference type="Rhea" id="RHEA:16237"/>
        <dbReference type="Rhea" id="RHEA-COMP:10747"/>
        <dbReference type="Rhea" id="RHEA-COMP:10748"/>
        <dbReference type="ChEBI" id="CHEBI:83833"/>
        <dbReference type="ChEBI" id="CHEBI:83834"/>
        <dbReference type="EC" id="5.2.1.8"/>
    </reaction>
</comment>
<accession>T1K9L7</accession>
<dbReference type="CDD" id="cd12235">
    <property type="entry name" value="RRM_PPIL4"/>
    <property type="match status" value="1"/>
</dbReference>
<keyword evidence="6 8" id="KW-0539">Nucleus</keyword>
<keyword evidence="5 8" id="KW-0413">Isomerase</keyword>
<evidence type="ECO:0000313" key="12">
    <source>
        <dbReference type="EnsemblMetazoa" id="tetur07g05390.1"/>
    </source>
</evidence>
<dbReference type="PRINTS" id="PR00153">
    <property type="entry name" value="CSAPPISMRASE"/>
</dbReference>
<protein>
    <recommendedName>
        <fullName evidence="8">Peptidyl-prolyl cis-trans isomerase</fullName>
        <shortName evidence="8">PPIase</shortName>
        <ecNumber evidence="8">5.2.1.8</ecNumber>
    </recommendedName>
</protein>
<dbReference type="SUPFAM" id="SSF54928">
    <property type="entry name" value="RNA-binding domain, RBD"/>
    <property type="match status" value="1"/>
</dbReference>
<evidence type="ECO:0000256" key="9">
    <source>
        <dbReference type="SAM" id="MobiDB-lite"/>
    </source>
</evidence>
<dbReference type="GO" id="GO:0003723">
    <property type="term" value="F:RNA binding"/>
    <property type="evidence" value="ECO:0007669"/>
    <property type="project" value="UniProtKB-UniRule"/>
</dbReference>
<dbReference type="InterPro" id="IPR035979">
    <property type="entry name" value="RBD_domain_sf"/>
</dbReference>
<evidence type="ECO:0000256" key="1">
    <source>
        <dbReference type="ARBA" id="ARBA00000971"/>
    </source>
</evidence>
<dbReference type="HOGENOM" id="CLU_018791_2_1_1"/>
<dbReference type="InterPro" id="IPR012677">
    <property type="entry name" value="Nucleotide-bd_a/b_plait_sf"/>
</dbReference>
<feature type="domain" description="RRM" evidence="11">
    <location>
        <begin position="228"/>
        <end position="306"/>
    </location>
</feature>
<dbReference type="SUPFAM" id="SSF50891">
    <property type="entry name" value="Cyclophilin-like"/>
    <property type="match status" value="1"/>
</dbReference>
<name>T1K9L7_TETUR</name>
<evidence type="ECO:0000256" key="5">
    <source>
        <dbReference type="ARBA" id="ARBA00023235"/>
    </source>
</evidence>
<evidence type="ECO:0000259" key="10">
    <source>
        <dbReference type="PROSITE" id="PS50072"/>
    </source>
</evidence>
<dbReference type="InterPro" id="IPR035542">
    <property type="entry name" value="CRIP"/>
</dbReference>
<evidence type="ECO:0000256" key="8">
    <source>
        <dbReference type="RuleBase" id="RU365081"/>
    </source>
</evidence>
<dbReference type="AlphaFoldDB" id="T1K9L7"/>
<dbReference type="InterPro" id="IPR002130">
    <property type="entry name" value="Cyclophilin-type_PPIase_dom"/>
</dbReference>
<evidence type="ECO:0000256" key="2">
    <source>
        <dbReference type="ARBA" id="ARBA00004123"/>
    </source>
</evidence>
<comment type="subcellular location">
    <subcellularLocation>
        <location evidence="2 8">Nucleus</location>
    </subcellularLocation>
</comment>
<organism evidence="12 13">
    <name type="scientific">Tetranychus urticae</name>
    <name type="common">Two-spotted spider mite</name>
    <dbReference type="NCBI Taxonomy" id="32264"/>
    <lineage>
        <taxon>Eukaryota</taxon>
        <taxon>Metazoa</taxon>
        <taxon>Ecdysozoa</taxon>
        <taxon>Arthropoda</taxon>
        <taxon>Chelicerata</taxon>
        <taxon>Arachnida</taxon>
        <taxon>Acari</taxon>
        <taxon>Acariformes</taxon>
        <taxon>Trombidiformes</taxon>
        <taxon>Prostigmata</taxon>
        <taxon>Eleutherengona</taxon>
        <taxon>Raphignathae</taxon>
        <taxon>Tetranychoidea</taxon>
        <taxon>Tetranychidae</taxon>
        <taxon>Tetranychus</taxon>
    </lineage>
</organism>
<dbReference type="Gene3D" id="2.40.100.10">
    <property type="entry name" value="Cyclophilin-like"/>
    <property type="match status" value="1"/>
</dbReference>
<evidence type="ECO:0000256" key="7">
    <source>
        <dbReference type="PROSITE-ProRule" id="PRU00176"/>
    </source>
</evidence>
<keyword evidence="4 8" id="KW-0697">Rotamase</keyword>
<reference evidence="12" key="2">
    <citation type="submission" date="2015-06" db="UniProtKB">
        <authorList>
            <consortium name="EnsemblMetazoa"/>
        </authorList>
    </citation>
    <scope>IDENTIFICATION</scope>
</reference>
<comment type="function">
    <text evidence="8">PPIases accelerate the folding of proteins. It catalyzes the cis-trans isomerization of proline imidic peptide bonds in oligopeptides.</text>
</comment>
<proteinExistence type="inferred from homology"/>
<dbReference type="eggNOG" id="KOG0415">
    <property type="taxonomic scope" value="Eukaryota"/>
</dbReference>
<dbReference type="SMART" id="SM00360">
    <property type="entry name" value="RRM"/>
    <property type="match status" value="1"/>
</dbReference>
<evidence type="ECO:0000256" key="4">
    <source>
        <dbReference type="ARBA" id="ARBA00023110"/>
    </source>
</evidence>
<reference evidence="13" key="1">
    <citation type="submission" date="2011-08" db="EMBL/GenBank/DDBJ databases">
        <authorList>
            <person name="Rombauts S."/>
        </authorList>
    </citation>
    <scope>NUCLEOTIDE SEQUENCE</scope>
    <source>
        <strain evidence="13">London</strain>
    </source>
</reference>
<dbReference type="Proteomes" id="UP000015104">
    <property type="component" value="Unassembled WGS sequence"/>
</dbReference>
<dbReference type="PANTHER" id="PTHR45843">
    <property type="entry name" value="PEPTIDYL-PROLYL CIS-TRANS ISOMERASE-LIKE 4"/>
    <property type="match status" value="1"/>
</dbReference>
<feature type="compositionally biased region" description="Basic and acidic residues" evidence="9">
    <location>
        <begin position="315"/>
        <end position="483"/>
    </location>
</feature>